<dbReference type="AlphaFoldDB" id="A0A8W7PRU9"/>
<organism evidence="1">
    <name type="scientific">Anopheles coluzzii</name>
    <name type="common">African malaria mosquito</name>
    <dbReference type="NCBI Taxonomy" id="1518534"/>
    <lineage>
        <taxon>Eukaryota</taxon>
        <taxon>Metazoa</taxon>
        <taxon>Ecdysozoa</taxon>
        <taxon>Arthropoda</taxon>
        <taxon>Hexapoda</taxon>
        <taxon>Insecta</taxon>
        <taxon>Pterygota</taxon>
        <taxon>Neoptera</taxon>
        <taxon>Endopterygota</taxon>
        <taxon>Diptera</taxon>
        <taxon>Nematocera</taxon>
        <taxon>Culicoidea</taxon>
        <taxon>Culicidae</taxon>
        <taxon>Anophelinae</taxon>
        <taxon>Anopheles</taxon>
    </lineage>
</organism>
<name>A0A8W7PRU9_ANOCL</name>
<accession>A0A8W7PRU9</accession>
<sequence length="384" mass="41878">MLSDSSLTNMMHSRATLDEAIVRETPHEASIATDVVVLIVAVTTAEVHVLITIVHIAAATTAAAAGAEATVTTTEGIVAAALVRNWRIGIIERTAAAATAVGALIATNIATAGGQTFANVLARHERQAQQVLDGLVVIKVIASGIRIEGRHIAETWKRSVSASGQHMQVLIVQHLLVQLLDRVQHVAAARVVHHRRLDRLRGAQPVRMVMLGREDKLHLTTGPGEELTDDVRRAAERNVRHVHWVERLQLLQDVLVRLFAIRTTCRARLTRLAFTGRTLGGAASCLTLHASGTQHQRPIVPQDGDRLGGLLVGFGRCREGGAGKRFLCRLRRLVANDGIFSTVAPVDEIDITELLEMLVHFLLGDSAFQRRHINGRFVVWQQRG</sequence>
<reference evidence="1" key="1">
    <citation type="submission" date="2022-08" db="UniProtKB">
        <authorList>
            <consortium name="EnsemblMetazoa"/>
        </authorList>
    </citation>
    <scope>IDENTIFICATION</scope>
</reference>
<dbReference type="EnsemblMetazoa" id="ACOM036573-RA">
    <property type="protein sequence ID" value="ACOM036573-PA.1"/>
    <property type="gene ID" value="ACOM036573"/>
</dbReference>
<evidence type="ECO:0000313" key="1">
    <source>
        <dbReference type="EnsemblMetazoa" id="ACOM036573-PA.1"/>
    </source>
</evidence>
<protein>
    <submittedName>
        <fullName evidence="1">Uncharacterized protein</fullName>
    </submittedName>
</protein>
<dbReference type="Proteomes" id="UP000075882">
    <property type="component" value="Unassembled WGS sequence"/>
</dbReference>
<proteinExistence type="predicted"/>